<sequence length="195" mass="21667">MHSYHVLAPSEDDTFCVLDRESTDLGVIGWMLVDGERATNRYPVDAQLHMSSEVPGMKLPDNVRNTLNYWVVSAALRAILEREAGTPVDFHPVSIINHKGRAAPGSFFIANVLAKEDCVDRAATDADESAMAPGFFSGIYRLALDPKRISPEARLFRLKQMPSVLIVRDDLRAALEPHGLQGIRYIEMGEDCMLL</sequence>
<dbReference type="RefSeq" id="WP_169349979.1">
    <property type="nucleotide sequence ID" value="NZ_JABBJJ010000269.1"/>
</dbReference>
<comment type="caution">
    <text evidence="2">The sequence shown here is derived from an EMBL/GenBank/DDBJ whole genome shotgun (WGS) entry which is preliminary data.</text>
</comment>
<keyword evidence="3" id="KW-1185">Reference proteome</keyword>
<protein>
    <recommendedName>
        <fullName evidence="1">Immunity MXAN-0049 protein domain-containing protein</fullName>
    </recommendedName>
</protein>
<reference evidence="2 3" key="1">
    <citation type="submission" date="2020-04" db="EMBL/GenBank/DDBJ databases">
        <title>Draft genome of Pyxidicoccus fallax type strain.</title>
        <authorList>
            <person name="Whitworth D.E."/>
        </authorList>
    </citation>
    <scope>NUCLEOTIDE SEQUENCE [LARGE SCALE GENOMIC DNA]</scope>
    <source>
        <strain evidence="2 3">DSM 14698</strain>
    </source>
</reference>
<dbReference type="Pfam" id="PF07791">
    <property type="entry name" value="Imm11"/>
    <property type="match status" value="1"/>
</dbReference>
<feature type="domain" description="Immunity MXAN-0049 protein" evidence="1">
    <location>
        <begin position="58"/>
        <end position="189"/>
    </location>
</feature>
<accession>A0A848LT28</accession>
<dbReference type="Proteomes" id="UP000518300">
    <property type="component" value="Unassembled WGS sequence"/>
</dbReference>
<name>A0A848LT28_9BACT</name>
<dbReference type="EMBL" id="JABBJJ010000269">
    <property type="protein sequence ID" value="NMO20772.1"/>
    <property type="molecule type" value="Genomic_DNA"/>
</dbReference>
<proteinExistence type="predicted"/>
<evidence type="ECO:0000313" key="2">
    <source>
        <dbReference type="EMBL" id="NMO20772.1"/>
    </source>
</evidence>
<evidence type="ECO:0000313" key="3">
    <source>
        <dbReference type="Proteomes" id="UP000518300"/>
    </source>
</evidence>
<dbReference type="AlphaFoldDB" id="A0A848LT28"/>
<organism evidence="2 3">
    <name type="scientific">Pyxidicoccus fallax</name>
    <dbReference type="NCBI Taxonomy" id="394095"/>
    <lineage>
        <taxon>Bacteria</taxon>
        <taxon>Pseudomonadati</taxon>
        <taxon>Myxococcota</taxon>
        <taxon>Myxococcia</taxon>
        <taxon>Myxococcales</taxon>
        <taxon>Cystobacterineae</taxon>
        <taxon>Myxococcaceae</taxon>
        <taxon>Pyxidicoccus</taxon>
    </lineage>
</organism>
<gene>
    <name evidence="2" type="ORF">HG543_38895</name>
</gene>
<evidence type="ECO:0000259" key="1">
    <source>
        <dbReference type="Pfam" id="PF07791"/>
    </source>
</evidence>
<dbReference type="InterPro" id="IPR012433">
    <property type="entry name" value="Imm11"/>
</dbReference>